<dbReference type="GO" id="GO:0016020">
    <property type="term" value="C:membrane"/>
    <property type="evidence" value="ECO:0007669"/>
    <property type="project" value="UniProtKB-SubCell"/>
</dbReference>
<evidence type="ECO:0000256" key="3">
    <source>
        <dbReference type="ARBA" id="ARBA00029447"/>
    </source>
</evidence>
<sequence>MKKLTIKTSLIALMGAIIVIVAFSSFVSLQSIRSITASGEKVGNFWIERLLSSREVKSDFADVRLALARFSMVSNDAEFQAETALLDAAKAKLETSIVKYEAGLFSPIGRALIKDIRSQAKAYLDRSASYVAFIRDRKPDEARAVFVSEMNPIARKTNYKIAELVAFIMTQTEGEVAAAEKAAGDAFLLSLAAASAAILISLSGIYMVVARIANPIQRITDAMRTLAAGDAQSAVPFTGRHDEIGAMAGAVEVFRENAIERARLERDAEAGRVLGEEERRERDALKAKEAAEVQFAVDNLAEGLSRLSNGDTAYRIETPFTATLDGVRGDFNSSAEKLQSALVRVAENARGIDAGANEIKAATDDLAKRSEQQAAAVEETAAALEEITTVVRDSARRAQEAGVLVAGARSHAEQSGAVVRRAVSAMEQIERSSGEIGNIIGVIDEIAFQTNLLALNAGVEAARAGEAGKGFAVVAQEVRELAQRSAQAAKEIKALIAASTAQVQEGVRFVDDTGHALETIVLQVQEINRHVGAIVEAAQEQSSGLQQINTAVNQMDQDTQKNAAMVEETTAATHNLSREAASLNELLSHFKLSETVAARPVVPAQMPVHDLKRRLAGAFSGNAAIRQEDWEDF</sequence>
<dbReference type="RefSeq" id="WP_184141095.1">
    <property type="nucleotide sequence ID" value="NZ_JACHIK010000002.1"/>
</dbReference>
<dbReference type="GO" id="GO:0006935">
    <property type="term" value="P:chemotaxis"/>
    <property type="evidence" value="ECO:0007669"/>
    <property type="project" value="UniProtKB-KW"/>
</dbReference>
<dbReference type="InterPro" id="IPR003660">
    <property type="entry name" value="HAMP_dom"/>
</dbReference>
<feature type="domain" description="HAMP" evidence="7">
    <location>
        <begin position="210"/>
        <end position="263"/>
    </location>
</feature>
<feature type="domain" description="Methyl-accepting transducer" evidence="6">
    <location>
        <begin position="348"/>
        <end position="577"/>
    </location>
</feature>
<dbReference type="InterPro" id="IPR024478">
    <property type="entry name" value="HlyB_4HB_MCP"/>
</dbReference>
<organism evidence="8 9">
    <name type="scientific">Shinella fusca</name>
    <dbReference type="NCBI Taxonomy" id="544480"/>
    <lineage>
        <taxon>Bacteria</taxon>
        <taxon>Pseudomonadati</taxon>
        <taxon>Pseudomonadota</taxon>
        <taxon>Alphaproteobacteria</taxon>
        <taxon>Hyphomicrobiales</taxon>
        <taxon>Rhizobiaceae</taxon>
        <taxon>Shinella</taxon>
    </lineage>
</organism>
<dbReference type="Proteomes" id="UP000535406">
    <property type="component" value="Unassembled WGS sequence"/>
</dbReference>
<gene>
    <name evidence="8" type="ORF">HNQ66_000791</name>
</gene>
<comment type="subcellular location">
    <subcellularLocation>
        <location evidence="1">Membrane</location>
    </subcellularLocation>
</comment>
<dbReference type="Pfam" id="PF12729">
    <property type="entry name" value="4HB_MCP_1"/>
    <property type="match status" value="1"/>
</dbReference>
<evidence type="ECO:0000256" key="4">
    <source>
        <dbReference type="PROSITE-ProRule" id="PRU00284"/>
    </source>
</evidence>
<keyword evidence="2" id="KW-0145">Chemotaxis</keyword>
<keyword evidence="5" id="KW-1133">Transmembrane helix</keyword>
<feature type="transmembrane region" description="Helical" evidence="5">
    <location>
        <begin position="186"/>
        <end position="209"/>
    </location>
</feature>
<dbReference type="PROSITE" id="PS50111">
    <property type="entry name" value="CHEMOTAXIS_TRANSDUC_2"/>
    <property type="match status" value="1"/>
</dbReference>
<evidence type="ECO:0000259" key="7">
    <source>
        <dbReference type="PROSITE" id="PS50885"/>
    </source>
</evidence>
<evidence type="ECO:0000256" key="5">
    <source>
        <dbReference type="SAM" id="Phobius"/>
    </source>
</evidence>
<evidence type="ECO:0000256" key="2">
    <source>
        <dbReference type="ARBA" id="ARBA00022500"/>
    </source>
</evidence>
<evidence type="ECO:0000259" key="6">
    <source>
        <dbReference type="PROSITE" id="PS50111"/>
    </source>
</evidence>
<feature type="domain" description="HAMP" evidence="7">
    <location>
        <begin position="291"/>
        <end position="343"/>
    </location>
</feature>
<dbReference type="PANTHER" id="PTHR43531">
    <property type="entry name" value="PROTEIN ICFG"/>
    <property type="match status" value="1"/>
</dbReference>
<comment type="caution">
    <text evidence="8">The sequence shown here is derived from an EMBL/GenBank/DDBJ whole genome shotgun (WGS) entry which is preliminary data.</text>
</comment>
<dbReference type="SMART" id="SM00283">
    <property type="entry name" value="MA"/>
    <property type="match status" value="1"/>
</dbReference>
<dbReference type="AlphaFoldDB" id="A0A7W7YS96"/>
<reference evidence="8 9" key="1">
    <citation type="submission" date="2020-08" db="EMBL/GenBank/DDBJ databases">
        <title>Genomic Encyclopedia of Type Strains, Phase IV (KMG-IV): sequencing the most valuable type-strain genomes for metagenomic binning, comparative biology and taxonomic classification.</title>
        <authorList>
            <person name="Goeker M."/>
        </authorList>
    </citation>
    <scope>NUCLEOTIDE SEQUENCE [LARGE SCALE GENOMIC DNA]</scope>
    <source>
        <strain evidence="8 9">DSM 21319</strain>
    </source>
</reference>
<dbReference type="Gene3D" id="1.10.287.950">
    <property type="entry name" value="Methyl-accepting chemotaxis protein"/>
    <property type="match status" value="1"/>
</dbReference>
<name>A0A7W7YS96_9HYPH</name>
<comment type="similarity">
    <text evidence="3">Belongs to the methyl-accepting chemotaxis (MCP) protein family.</text>
</comment>
<dbReference type="Pfam" id="PF00672">
    <property type="entry name" value="HAMP"/>
    <property type="match status" value="1"/>
</dbReference>
<evidence type="ECO:0000313" key="8">
    <source>
        <dbReference type="EMBL" id="MBB5041408.1"/>
    </source>
</evidence>
<keyword evidence="5" id="KW-0812">Transmembrane</keyword>
<evidence type="ECO:0000313" key="9">
    <source>
        <dbReference type="Proteomes" id="UP000535406"/>
    </source>
</evidence>
<dbReference type="Pfam" id="PF00015">
    <property type="entry name" value="MCPsignal"/>
    <property type="match status" value="1"/>
</dbReference>
<dbReference type="SUPFAM" id="SSF58104">
    <property type="entry name" value="Methyl-accepting chemotaxis protein (MCP) signaling domain"/>
    <property type="match status" value="1"/>
</dbReference>
<keyword evidence="5" id="KW-0472">Membrane</keyword>
<keyword evidence="9" id="KW-1185">Reference proteome</keyword>
<accession>A0A7W7YS96</accession>
<dbReference type="InterPro" id="IPR051310">
    <property type="entry name" value="MCP_chemotaxis"/>
</dbReference>
<dbReference type="InterPro" id="IPR004089">
    <property type="entry name" value="MCPsignal_dom"/>
</dbReference>
<dbReference type="CDD" id="cd06225">
    <property type="entry name" value="HAMP"/>
    <property type="match status" value="1"/>
</dbReference>
<dbReference type="EMBL" id="JACHIK010000002">
    <property type="protein sequence ID" value="MBB5041408.1"/>
    <property type="molecule type" value="Genomic_DNA"/>
</dbReference>
<protein>
    <submittedName>
        <fullName evidence="8">Methyl-accepting chemotaxis protein</fullName>
    </submittedName>
</protein>
<dbReference type="SMART" id="SM00304">
    <property type="entry name" value="HAMP"/>
    <property type="match status" value="2"/>
</dbReference>
<dbReference type="FunFam" id="1.10.287.950:FF:000001">
    <property type="entry name" value="Methyl-accepting chemotaxis sensory transducer"/>
    <property type="match status" value="1"/>
</dbReference>
<keyword evidence="4" id="KW-0807">Transducer</keyword>
<dbReference type="CDD" id="cd11386">
    <property type="entry name" value="MCP_signal"/>
    <property type="match status" value="1"/>
</dbReference>
<dbReference type="Gene3D" id="1.10.8.500">
    <property type="entry name" value="HAMP domain in histidine kinase"/>
    <property type="match status" value="1"/>
</dbReference>
<dbReference type="PROSITE" id="PS50885">
    <property type="entry name" value="HAMP"/>
    <property type="match status" value="2"/>
</dbReference>
<dbReference type="GO" id="GO:0007165">
    <property type="term" value="P:signal transduction"/>
    <property type="evidence" value="ECO:0007669"/>
    <property type="project" value="UniProtKB-KW"/>
</dbReference>
<proteinExistence type="inferred from homology"/>
<evidence type="ECO:0000256" key="1">
    <source>
        <dbReference type="ARBA" id="ARBA00004370"/>
    </source>
</evidence>
<dbReference type="PANTHER" id="PTHR43531:SF11">
    <property type="entry name" value="METHYL-ACCEPTING CHEMOTAXIS PROTEIN 3"/>
    <property type="match status" value="1"/>
</dbReference>